<dbReference type="Gene3D" id="3.40.50.1440">
    <property type="entry name" value="Tubulin/FtsZ, GTPase domain"/>
    <property type="match status" value="1"/>
</dbReference>
<organism evidence="16">
    <name type="scientific">Trichonympha agilis</name>
    <dbReference type="NCBI Taxonomy" id="63628"/>
    <lineage>
        <taxon>Eukaryota</taxon>
        <taxon>Metamonada</taxon>
        <taxon>Parabasalia</taxon>
        <taxon>Trichonymphida</taxon>
        <taxon>Trichonymphidae</taxon>
        <taxon>Trichonympha</taxon>
    </lineage>
</organism>
<dbReference type="InterPro" id="IPR003008">
    <property type="entry name" value="Tubulin_FtsZ_GTPase"/>
</dbReference>
<dbReference type="GO" id="GO:0005874">
    <property type="term" value="C:microtubule"/>
    <property type="evidence" value="ECO:0007669"/>
    <property type="project" value="UniProtKB-KW"/>
</dbReference>
<evidence type="ECO:0000313" key="16">
    <source>
        <dbReference type="EMBL" id="BAN19871.1"/>
    </source>
</evidence>
<feature type="domain" description="Tubulin/FtsZ GTPase" evidence="15">
    <location>
        <begin position="37"/>
        <end position="238"/>
    </location>
</feature>
<dbReference type="PRINTS" id="PR01161">
    <property type="entry name" value="TUBULIN"/>
</dbReference>
<dbReference type="PROSITE" id="PS00227">
    <property type="entry name" value="TUBULIN"/>
    <property type="match status" value="1"/>
</dbReference>
<evidence type="ECO:0000256" key="12">
    <source>
        <dbReference type="ARBA" id="ARBA00030594"/>
    </source>
</evidence>
<dbReference type="Pfam" id="PF00091">
    <property type="entry name" value="Tubulin"/>
    <property type="match status" value="1"/>
</dbReference>
<dbReference type="PANTHER" id="PTHR11588">
    <property type="entry name" value="TUBULIN"/>
    <property type="match status" value="1"/>
</dbReference>
<reference evidence="16" key="1">
    <citation type="submission" date="2013-05" db="EMBL/GenBank/DDBJ databases">
        <title>Omics analysis of termite gut protists.</title>
        <authorList>
            <person name="Hongoh Y."/>
            <person name="Yamada A."/>
            <person name="Kihara K."/>
            <person name="Nishida Y."/>
            <person name="Moriya S."/>
        </authorList>
    </citation>
    <scope>NUCLEOTIDE SEQUENCE</scope>
    <source>
        <strain evidence="16">RsTaN3</strain>
    </source>
</reference>
<gene>
    <name evidence="16" type="primary">dtub</name>
</gene>
<evidence type="ECO:0000256" key="8">
    <source>
        <dbReference type="ARBA" id="ARBA00022794"/>
    </source>
</evidence>
<dbReference type="InterPro" id="IPR002967">
    <property type="entry name" value="Delta_tubulin"/>
</dbReference>
<evidence type="ECO:0000256" key="1">
    <source>
        <dbReference type="ARBA" id="ARBA00004114"/>
    </source>
</evidence>
<protein>
    <recommendedName>
        <fullName evidence="5">Tubulin delta chain</fullName>
    </recommendedName>
    <alternativeName>
        <fullName evidence="12">Delta-tubulin</fullName>
    </alternativeName>
</protein>
<dbReference type="InterPro" id="IPR008280">
    <property type="entry name" value="Tub_FtsZ_C"/>
</dbReference>
<dbReference type="AlphaFoldDB" id="R4WLX5"/>
<evidence type="ECO:0000256" key="5">
    <source>
        <dbReference type="ARBA" id="ARBA00014184"/>
    </source>
</evidence>
<proteinExistence type="inferred from homology"/>
<evidence type="ECO:0000256" key="9">
    <source>
        <dbReference type="ARBA" id="ARBA00023134"/>
    </source>
</evidence>
<evidence type="ECO:0000256" key="14">
    <source>
        <dbReference type="RuleBase" id="RU000352"/>
    </source>
</evidence>
<evidence type="ECO:0000256" key="10">
    <source>
        <dbReference type="ARBA" id="ARBA00023242"/>
    </source>
</evidence>
<comment type="similarity">
    <text evidence="4 14">Belongs to the tubulin family.</text>
</comment>
<sequence>MTQLISVGIGQCGVQMTSTFTEYYMKEAQTFPTSEACQRFFYETSNNKFIARTVLIDTESKVVDQIIQQSSGPSIWSYDKHSIWAQGSGARNNWAVGFTLEDSSIRNKVMERLQHQAEKCDRFGGFLMFQSLAGGTGSGLGSRITESVRDYFGVKAHLVNTVVWPYQAGEVMVQSYNSVLSLACLLKNSDAVCLTYNDVLHQICSKTNGEDSVNFQDMNIIIAKMLSGMVLPSRSVCTVPLWSQPLSHLASLPSRRLFSLFSLPIISENAKSFSMYNWESLINNVVSMTATGNYDGQNIASIQRLADPRSKPIKKCDSLWMVLRGAETKEGKLRANECNLFQSEKFFAKDNPDPLLVSSHPKHCFGFEKSVTIMANSQAIVDPLDDLLNKIHLMLESGAYLYQYIEAGVDKEWIDEDRLFLEQVLNEYKNM</sequence>
<evidence type="ECO:0000256" key="4">
    <source>
        <dbReference type="ARBA" id="ARBA00009636"/>
    </source>
</evidence>
<dbReference type="GO" id="GO:0005200">
    <property type="term" value="F:structural constituent of cytoskeleton"/>
    <property type="evidence" value="ECO:0007669"/>
    <property type="project" value="InterPro"/>
</dbReference>
<evidence type="ECO:0000256" key="2">
    <source>
        <dbReference type="ARBA" id="ARBA00004123"/>
    </source>
</evidence>
<dbReference type="SUPFAM" id="SSF55307">
    <property type="entry name" value="Tubulin C-terminal domain-like"/>
    <property type="match status" value="1"/>
</dbReference>
<evidence type="ECO:0000256" key="6">
    <source>
        <dbReference type="ARBA" id="ARBA00022701"/>
    </source>
</evidence>
<keyword evidence="8" id="KW-0970">Cilium biogenesis/degradation</keyword>
<dbReference type="GO" id="GO:0030030">
    <property type="term" value="P:cell projection organization"/>
    <property type="evidence" value="ECO:0007669"/>
    <property type="project" value="UniProtKB-KW"/>
</dbReference>
<accession>R4WLX5</accession>
<keyword evidence="6 14" id="KW-0493">Microtubule</keyword>
<dbReference type="SUPFAM" id="SSF52490">
    <property type="entry name" value="Tubulin nucleotide-binding domain-like"/>
    <property type="match status" value="1"/>
</dbReference>
<dbReference type="GO" id="GO:0005814">
    <property type="term" value="C:centriole"/>
    <property type="evidence" value="ECO:0007669"/>
    <property type="project" value="UniProtKB-SubCell"/>
</dbReference>
<keyword evidence="9 14" id="KW-0342">GTP-binding</keyword>
<dbReference type="CDD" id="cd02189">
    <property type="entry name" value="delta_zeta_tubulin-like"/>
    <property type="match status" value="1"/>
</dbReference>
<dbReference type="InterPro" id="IPR036525">
    <property type="entry name" value="Tubulin/FtsZ_GTPase_sf"/>
</dbReference>
<dbReference type="GO" id="GO:0005634">
    <property type="term" value="C:nucleus"/>
    <property type="evidence" value="ECO:0007669"/>
    <property type="project" value="UniProtKB-SubCell"/>
</dbReference>
<evidence type="ECO:0000256" key="7">
    <source>
        <dbReference type="ARBA" id="ARBA00022741"/>
    </source>
</evidence>
<dbReference type="PRINTS" id="PR01224">
    <property type="entry name" value="DELTATUBULIN"/>
</dbReference>
<keyword evidence="7 14" id="KW-0547">Nucleotide-binding</keyword>
<evidence type="ECO:0000256" key="13">
    <source>
        <dbReference type="ARBA" id="ARBA00046149"/>
    </source>
</evidence>
<dbReference type="InterPro" id="IPR000217">
    <property type="entry name" value="Tubulin"/>
</dbReference>
<dbReference type="SMART" id="SM00864">
    <property type="entry name" value="Tubulin"/>
    <property type="match status" value="1"/>
</dbReference>
<dbReference type="GO" id="GO:0007017">
    <property type="term" value="P:microtubule-based process"/>
    <property type="evidence" value="ECO:0007669"/>
    <property type="project" value="InterPro"/>
</dbReference>
<evidence type="ECO:0000256" key="3">
    <source>
        <dbReference type="ARBA" id="ARBA00004138"/>
    </source>
</evidence>
<evidence type="ECO:0000256" key="11">
    <source>
        <dbReference type="ARBA" id="ARBA00023273"/>
    </source>
</evidence>
<evidence type="ECO:0000259" key="15">
    <source>
        <dbReference type="SMART" id="SM00864"/>
    </source>
</evidence>
<keyword evidence="10" id="KW-0539">Nucleus</keyword>
<comment type="subcellular location">
    <subcellularLocation>
        <location evidence="3">Cell projection</location>
        <location evidence="3">Cilium</location>
    </subcellularLocation>
    <subcellularLocation>
        <location evidence="1">Cytoplasm</location>
        <location evidence="1">Cytoskeleton</location>
        <location evidence="1">Microtubule organizing center</location>
        <location evidence="1">Centrosome</location>
        <location evidence="1">Centriole</location>
    </subcellularLocation>
    <subcellularLocation>
        <location evidence="2">Nucleus</location>
    </subcellularLocation>
</comment>
<dbReference type="EMBL" id="AB819960">
    <property type="protein sequence ID" value="BAN19871.1"/>
    <property type="molecule type" value="Genomic_DNA"/>
</dbReference>
<name>R4WLX5_9EUKA</name>
<dbReference type="GO" id="GO:0005525">
    <property type="term" value="F:GTP binding"/>
    <property type="evidence" value="ECO:0007669"/>
    <property type="project" value="UniProtKB-UniRule"/>
</dbReference>
<keyword evidence="11" id="KW-0966">Cell projection</keyword>
<dbReference type="GO" id="GO:0005929">
    <property type="term" value="C:cilium"/>
    <property type="evidence" value="ECO:0007669"/>
    <property type="project" value="UniProtKB-SubCell"/>
</dbReference>
<comment type="function">
    <text evidence="13">Acts as a positive regulator of hedgehog signaling and regulates ciliary function.</text>
</comment>
<dbReference type="InterPro" id="IPR017975">
    <property type="entry name" value="Tubulin_CS"/>
</dbReference>